<evidence type="ECO:0000256" key="1">
    <source>
        <dbReference type="ARBA" id="ARBA00022553"/>
    </source>
</evidence>
<evidence type="ECO:0000256" key="6">
    <source>
        <dbReference type="PROSITE-ProRule" id="PRU00169"/>
    </source>
</evidence>
<dbReference type="InterPro" id="IPR039420">
    <property type="entry name" value="WalR-like"/>
</dbReference>
<proteinExistence type="predicted"/>
<keyword evidence="1 6" id="KW-0597">Phosphoprotein</keyword>
<reference evidence="10" key="1">
    <citation type="submission" date="2023-03" db="EMBL/GenBank/DDBJ databases">
        <title>Chitinimonas shenzhenensis gen. nov., sp. nov., a novel member of family Burkholderiaceae isolated from activated sludge collected in Shen Zhen, China.</title>
        <authorList>
            <person name="Wang X."/>
        </authorList>
    </citation>
    <scope>NUCLEOTIDE SEQUENCE</scope>
    <source>
        <strain evidence="10">DQS-5</strain>
    </source>
</reference>
<dbReference type="EMBL" id="JARRAF010000008">
    <property type="protein sequence ID" value="MDK2124294.1"/>
    <property type="molecule type" value="Genomic_DNA"/>
</dbReference>
<organism evidence="10 11">
    <name type="scientific">Parachitinimonas caeni</name>
    <dbReference type="NCBI Taxonomy" id="3031301"/>
    <lineage>
        <taxon>Bacteria</taxon>
        <taxon>Pseudomonadati</taxon>
        <taxon>Pseudomonadota</taxon>
        <taxon>Betaproteobacteria</taxon>
        <taxon>Neisseriales</taxon>
        <taxon>Chitinibacteraceae</taxon>
        <taxon>Parachitinimonas</taxon>
    </lineage>
</organism>
<sequence length="240" mass="26980">MTTQRAKILVLDDDAELRAMLERYLSQHDYLVRTVADARQLERLLVREPFDLLILDLTMPGEDGLSVCNRLRSQGETLPILMLTARGDPVDRILGLEVGADDYLAKPFNPRELLARVQAHLRRQHMLGAAPAALTEAPITFGPYTLDVSRRTLKRGEALVELTSGEFELLRALATHPNRPLGRERLVELARGRDISLGDRAVDVQILRLRRLIEVDPTNPRFIQTVRGVGYVFVSEAEAS</sequence>
<feature type="domain" description="OmpR/PhoB-type" evidence="9">
    <location>
        <begin position="136"/>
        <end position="235"/>
    </location>
</feature>
<dbReference type="PANTHER" id="PTHR48111:SF4">
    <property type="entry name" value="DNA-BINDING DUAL TRANSCRIPTIONAL REGULATOR OMPR"/>
    <property type="match status" value="1"/>
</dbReference>
<dbReference type="PANTHER" id="PTHR48111">
    <property type="entry name" value="REGULATOR OF RPOS"/>
    <property type="match status" value="1"/>
</dbReference>
<keyword evidence="4 7" id="KW-0238">DNA-binding</keyword>
<feature type="domain" description="Response regulatory" evidence="8">
    <location>
        <begin position="7"/>
        <end position="121"/>
    </location>
</feature>
<keyword evidence="5" id="KW-0804">Transcription</keyword>
<evidence type="ECO:0000256" key="2">
    <source>
        <dbReference type="ARBA" id="ARBA00023012"/>
    </source>
</evidence>
<dbReference type="Gene3D" id="6.10.250.690">
    <property type="match status" value="1"/>
</dbReference>
<evidence type="ECO:0000259" key="8">
    <source>
        <dbReference type="PROSITE" id="PS50110"/>
    </source>
</evidence>
<dbReference type="SMART" id="SM00448">
    <property type="entry name" value="REC"/>
    <property type="match status" value="1"/>
</dbReference>
<gene>
    <name evidence="10" type="primary">ompR</name>
    <name evidence="10" type="ORF">PZA18_09555</name>
</gene>
<dbReference type="InterPro" id="IPR016032">
    <property type="entry name" value="Sig_transdc_resp-reg_C-effctor"/>
</dbReference>
<dbReference type="Proteomes" id="UP001172778">
    <property type="component" value="Unassembled WGS sequence"/>
</dbReference>
<dbReference type="CDD" id="cd17574">
    <property type="entry name" value="REC_OmpR"/>
    <property type="match status" value="1"/>
</dbReference>
<dbReference type="SMART" id="SM00862">
    <property type="entry name" value="Trans_reg_C"/>
    <property type="match status" value="1"/>
</dbReference>
<evidence type="ECO:0000256" key="7">
    <source>
        <dbReference type="PROSITE-ProRule" id="PRU01091"/>
    </source>
</evidence>
<dbReference type="Pfam" id="PF00486">
    <property type="entry name" value="Trans_reg_C"/>
    <property type="match status" value="1"/>
</dbReference>
<dbReference type="InterPro" id="IPR011006">
    <property type="entry name" value="CheY-like_superfamily"/>
</dbReference>
<dbReference type="PROSITE" id="PS50110">
    <property type="entry name" value="RESPONSE_REGULATORY"/>
    <property type="match status" value="1"/>
</dbReference>
<protein>
    <submittedName>
        <fullName evidence="10">Two-component system response regulator OmpR</fullName>
    </submittedName>
</protein>
<feature type="modified residue" description="4-aspartylphosphate" evidence="6">
    <location>
        <position position="56"/>
    </location>
</feature>
<dbReference type="SUPFAM" id="SSF46894">
    <property type="entry name" value="C-terminal effector domain of the bipartite response regulators"/>
    <property type="match status" value="1"/>
</dbReference>
<name>A0ABT7DW57_9NEIS</name>
<keyword evidence="3" id="KW-0805">Transcription regulation</keyword>
<dbReference type="SUPFAM" id="SSF52172">
    <property type="entry name" value="CheY-like"/>
    <property type="match status" value="1"/>
</dbReference>
<dbReference type="InterPro" id="IPR036388">
    <property type="entry name" value="WH-like_DNA-bd_sf"/>
</dbReference>
<dbReference type="NCBIfam" id="NF007005">
    <property type="entry name" value="PRK09468.1"/>
    <property type="match status" value="1"/>
</dbReference>
<comment type="caution">
    <text evidence="10">The sequence shown here is derived from an EMBL/GenBank/DDBJ whole genome shotgun (WGS) entry which is preliminary data.</text>
</comment>
<dbReference type="Gene3D" id="3.40.50.2300">
    <property type="match status" value="1"/>
</dbReference>
<evidence type="ECO:0000259" key="9">
    <source>
        <dbReference type="PROSITE" id="PS51755"/>
    </source>
</evidence>
<dbReference type="CDD" id="cd00383">
    <property type="entry name" value="trans_reg_C"/>
    <property type="match status" value="1"/>
</dbReference>
<evidence type="ECO:0000256" key="4">
    <source>
        <dbReference type="ARBA" id="ARBA00023125"/>
    </source>
</evidence>
<evidence type="ECO:0000256" key="3">
    <source>
        <dbReference type="ARBA" id="ARBA00023015"/>
    </source>
</evidence>
<evidence type="ECO:0000256" key="5">
    <source>
        <dbReference type="ARBA" id="ARBA00023163"/>
    </source>
</evidence>
<dbReference type="InterPro" id="IPR001867">
    <property type="entry name" value="OmpR/PhoB-type_DNA-bd"/>
</dbReference>
<keyword evidence="11" id="KW-1185">Reference proteome</keyword>
<keyword evidence="2" id="KW-0902">Two-component regulatory system</keyword>
<dbReference type="Gene3D" id="1.10.10.10">
    <property type="entry name" value="Winged helix-like DNA-binding domain superfamily/Winged helix DNA-binding domain"/>
    <property type="match status" value="1"/>
</dbReference>
<evidence type="ECO:0000313" key="10">
    <source>
        <dbReference type="EMBL" id="MDK2124294.1"/>
    </source>
</evidence>
<dbReference type="Pfam" id="PF00072">
    <property type="entry name" value="Response_reg"/>
    <property type="match status" value="1"/>
</dbReference>
<dbReference type="RefSeq" id="WP_284100601.1">
    <property type="nucleotide sequence ID" value="NZ_JARRAF010000008.1"/>
</dbReference>
<evidence type="ECO:0000313" key="11">
    <source>
        <dbReference type="Proteomes" id="UP001172778"/>
    </source>
</evidence>
<accession>A0ABT7DW57</accession>
<feature type="DNA-binding region" description="OmpR/PhoB-type" evidence="7">
    <location>
        <begin position="136"/>
        <end position="235"/>
    </location>
</feature>
<dbReference type="InterPro" id="IPR001789">
    <property type="entry name" value="Sig_transdc_resp-reg_receiver"/>
</dbReference>
<dbReference type="PROSITE" id="PS51755">
    <property type="entry name" value="OMPR_PHOB"/>
    <property type="match status" value="1"/>
</dbReference>